<dbReference type="Pfam" id="PF12697">
    <property type="entry name" value="Abhydrolase_6"/>
    <property type="match status" value="1"/>
</dbReference>
<proteinExistence type="predicted"/>
<dbReference type="SUPFAM" id="SSF53474">
    <property type="entry name" value="alpha/beta-Hydrolases"/>
    <property type="match status" value="1"/>
</dbReference>
<accession>A0A429Z212</accession>
<dbReference type="InterPro" id="IPR029058">
    <property type="entry name" value="AB_hydrolase_fold"/>
</dbReference>
<gene>
    <name evidence="2" type="ORF">EJC49_03965</name>
</gene>
<dbReference type="InterPro" id="IPR000073">
    <property type="entry name" value="AB_hydrolase_1"/>
</dbReference>
<protein>
    <submittedName>
        <fullName evidence="2">Alpha/beta hydrolase</fullName>
    </submittedName>
</protein>
<feature type="domain" description="AB hydrolase-1" evidence="1">
    <location>
        <begin position="15"/>
        <end position="237"/>
    </location>
</feature>
<evidence type="ECO:0000259" key="1">
    <source>
        <dbReference type="Pfam" id="PF12697"/>
    </source>
</evidence>
<dbReference type="GO" id="GO:0016787">
    <property type="term" value="F:hydrolase activity"/>
    <property type="evidence" value="ECO:0007669"/>
    <property type="project" value="UniProtKB-KW"/>
</dbReference>
<keyword evidence="3" id="KW-1185">Reference proteome</keyword>
<dbReference type="OrthoDB" id="9780765at2"/>
<dbReference type="InterPro" id="IPR050266">
    <property type="entry name" value="AB_hydrolase_sf"/>
</dbReference>
<dbReference type="RefSeq" id="WP_126698170.1">
    <property type="nucleotide sequence ID" value="NZ_RWKW01000012.1"/>
</dbReference>
<dbReference type="Proteomes" id="UP000278398">
    <property type="component" value="Unassembled WGS sequence"/>
</dbReference>
<sequence>MLHHVQSGPPDGAPIVFLHGASFDGRMWGGMLPFLPDCRCLVVDLPGHGRSAGVHFTSFDEAADGVAAVVRRSAHGKVTIVGISMGSYVGLRLLVRHPDLVGHAVFSGFQSGPIAMGRSMRAVMAVSSWMMNFKAVRENMVRSMGSSDVGLVSTLDGKPNASAATTRHVGRLAMDFDARPDLPKVAARTLVLAGEKEHPAIRQSLAVFERSIPSCVSAIAPGMGHGWIAQAPELFARTVHAWMSDSSLPSALLPADR</sequence>
<evidence type="ECO:0000313" key="2">
    <source>
        <dbReference type="EMBL" id="RST87674.1"/>
    </source>
</evidence>
<keyword evidence="2" id="KW-0378">Hydrolase</keyword>
<organism evidence="2 3">
    <name type="scientific">Aquibium carbonis</name>
    <dbReference type="NCBI Taxonomy" id="2495581"/>
    <lineage>
        <taxon>Bacteria</taxon>
        <taxon>Pseudomonadati</taxon>
        <taxon>Pseudomonadota</taxon>
        <taxon>Alphaproteobacteria</taxon>
        <taxon>Hyphomicrobiales</taxon>
        <taxon>Phyllobacteriaceae</taxon>
        <taxon>Aquibium</taxon>
    </lineage>
</organism>
<reference evidence="2 3" key="1">
    <citation type="submission" date="2018-12" db="EMBL/GenBank/DDBJ databases">
        <title>Mesorhizobium carbonis sp. nov., isolated from coal mine water.</title>
        <authorList>
            <person name="Xin W."/>
            <person name="Xu Z."/>
            <person name="Xiang F."/>
            <person name="Zhang J."/>
            <person name="Xi L."/>
            <person name="Liu J."/>
        </authorList>
    </citation>
    <scope>NUCLEOTIDE SEQUENCE [LARGE SCALE GENOMIC DNA]</scope>
    <source>
        <strain evidence="2 3">B2.3</strain>
    </source>
</reference>
<evidence type="ECO:0000313" key="3">
    <source>
        <dbReference type="Proteomes" id="UP000278398"/>
    </source>
</evidence>
<name>A0A429Z212_9HYPH</name>
<comment type="caution">
    <text evidence="2">The sequence shown here is derived from an EMBL/GenBank/DDBJ whole genome shotgun (WGS) entry which is preliminary data.</text>
</comment>
<dbReference type="EMBL" id="RWKW01000012">
    <property type="protein sequence ID" value="RST87674.1"/>
    <property type="molecule type" value="Genomic_DNA"/>
</dbReference>
<dbReference type="AlphaFoldDB" id="A0A429Z212"/>
<dbReference type="PANTHER" id="PTHR43798">
    <property type="entry name" value="MONOACYLGLYCEROL LIPASE"/>
    <property type="match status" value="1"/>
</dbReference>
<dbReference type="Gene3D" id="3.40.50.1820">
    <property type="entry name" value="alpha/beta hydrolase"/>
    <property type="match status" value="1"/>
</dbReference>